<dbReference type="AlphaFoldDB" id="A0A4Y2DP55"/>
<comment type="caution">
    <text evidence="2">The sequence shown here is derived from an EMBL/GenBank/DDBJ whole genome shotgun (WGS) entry which is preliminary data.</text>
</comment>
<dbReference type="InterPro" id="IPR050951">
    <property type="entry name" value="Retrovirus_Pol_polyprotein"/>
</dbReference>
<evidence type="ECO:0000313" key="3">
    <source>
        <dbReference type="Proteomes" id="UP000499080"/>
    </source>
</evidence>
<dbReference type="InterPro" id="IPR036397">
    <property type="entry name" value="RNaseH_sf"/>
</dbReference>
<evidence type="ECO:0000259" key="1">
    <source>
        <dbReference type="PROSITE" id="PS50994"/>
    </source>
</evidence>
<feature type="domain" description="Integrase catalytic" evidence="1">
    <location>
        <begin position="1"/>
        <end position="127"/>
    </location>
</feature>
<dbReference type="InterPro" id="IPR012337">
    <property type="entry name" value="RNaseH-like_sf"/>
</dbReference>
<accession>A0A4Y2DP55</accession>
<proteinExistence type="predicted"/>
<dbReference type="Proteomes" id="UP000499080">
    <property type="component" value="Unassembled WGS sequence"/>
</dbReference>
<sequence>MKSIFSRNGIPVIVRCDCGSQFSTTVETTRDYKLFSKKYGFSIVTSSPKYSQSNGFIESMVKNFKKHFKKSVDEDPYLMMLVLRTTPLENGYSPAELLMGRKLRTNLPMAKKSLIPKIPEAEDIRRKELKYGVNKKKYMTSIIELKILKNLNLDKSSGLLTKDPMGG</sequence>
<dbReference type="EMBL" id="BGPR01000396">
    <property type="protein sequence ID" value="GBM17969.1"/>
    <property type="molecule type" value="Genomic_DNA"/>
</dbReference>
<evidence type="ECO:0000313" key="2">
    <source>
        <dbReference type="EMBL" id="GBM17969.1"/>
    </source>
</evidence>
<dbReference type="Gene3D" id="3.30.420.10">
    <property type="entry name" value="Ribonuclease H-like superfamily/Ribonuclease H"/>
    <property type="match status" value="1"/>
</dbReference>
<dbReference type="InterPro" id="IPR001584">
    <property type="entry name" value="Integrase_cat-core"/>
</dbReference>
<organism evidence="2 3">
    <name type="scientific">Araneus ventricosus</name>
    <name type="common">Orbweaver spider</name>
    <name type="synonym">Epeira ventricosa</name>
    <dbReference type="NCBI Taxonomy" id="182803"/>
    <lineage>
        <taxon>Eukaryota</taxon>
        <taxon>Metazoa</taxon>
        <taxon>Ecdysozoa</taxon>
        <taxon>Arthropoda</taxon>
        <taxon>Chelicerata</taxon>
        <taxon>Arachnida</taxon>
        <taxon>Araneae</taxon>
        <taxon>Araneomorphae</taxon>
        <taxon>Entelegynae</taxon>
        <taxon>Araneoidea</taxon>
        <taxon>Araneidae</taxon>
        <taxon>Araneus</taxon>
    </lineage>
</organism>
<dbReference type="PANTHER" id="PTHR37984">
    <property type="entry name" value="PROTEIN CBG26694"/>
    <property type="match status" value="1"/>
</dbReference>
<reference evidence="2 3" key="1">
    <citation type="journal article" date="2019" name="Sci. Rep.">
        <title>Orb-weaving spider Araneus ventricosus genome elucidates the spidroin gene catalogue.</title>
        <authorList>
            <person name="Kono N."/>
            <person name="Nakamura H."/>
            <person name="Ohtoshi R."/>
            <person name="Moran D.A.P."/>
            <person name="Shinohara A."/>
            <person name="Yoshida Y."/>
            <person name="Fujiwara M."/>
            <person name="Mori M."/>
            <person name="Tomita M."/>
            <person name="Arakawa K."/>
        </authorList>
    </citation>
    <scope>NUCLEOTIDE SEQUENCE [LARGE SCALE GENOMIC DNA]</scope>
</reference>
<dbReference type="GO" id="GO:0003676">
    <property type="term" value="F:nucleic acid binding"/>
    <property type="evidence" value="ECO:0007669"/>
    <property type="project" value="InterPro"/>
</dbReference>
<dbReference type="PANTHER" id="PTHR37984:SF5">
    <property type="entry name" value="PROTEIN NYNRIN-LIKE"/>
    <property type="match status" value="1"/>
</dbReference>
<gene>
    <name evidence="2" type="ORF">AVEN_111112_1</name>
</gene>
<dbReference type="SUPFAM" id="SSF53098">
    <property type="entry name" value="Ribonuclease H-like"/>
    <property type="match status" value="1"/>
</dbReference>
<keyword evidence="3" id="KW-1185">Reference proteome</keyword>
<dbReference type="OrthoDB" id="6437589at2759"/>
<dbReference type="PROSITE" id="PS50994">
    <property type="entry name" value="INTEGRASE"/>
    <property type="match status" value="1"/>
</dbReference>
<dbReference type="GO" id="GO:0015074">
    <property type="term" value="P:DNA integration"/>
    <property type="evidence" value="ECO:0007669"/>
    <property type="project" value="InterPro"/>
</dbReference>
<protein>
    <recommendedName>
        <fullName evidence="1">Integrase catalytic domain-containing protein</fullName>
    </recommendedName>
</protein>
<name>A0A4Y2DP55_ARAVE</name>